<dbReference type="Pfam" id="PF08264">
    <property type="entry name" value="Anticodon_1"/>
    <property type="match status" value="1"/>
</dbReference>
<accession>A0A7C7ZEZ1</accession>
<evidence type="ECO:0000256" key="7">
    <source>
        <dbReference type="ARBA" id="ARBA00023146"/>
    </source>
</evidence>
<dbReference type="SUPFAM" id="SSF52374">
    <property type="entry name" value="Nucleotidylyl transferase"/>
    <property type="match status" value="1"/>
</dbReference>
<evidence type="ECO:0000256" key="2">
    <source>
        <dbReference type="ARBA" id="ARBA00013164"/>
    </source>
</evidence>
<dbReference type="InterPro" id="IPR009080">
    <property type="entry name" value="tRNAsynth_Ia_anticodon-bd"/>
</dbReference>
<organism evidence="12 13">
    <name type="scientific">Marine Group III euryarchaeote</name>
    <dbReference type="NCBI Taxonomy" id="2173149"/>
    <lineage>
        <taxon>Archaea</taxon>
        <taxon>Methanobacteriati</taxon>
        <taxon>Thermoplasmatota</taxon>
        <taxon>Thermoplasmata</taxon>
        <taxon>Candidatus Thermoprofundales</taxon>
    </lineage>
</organism>
<dbReference type="Gene3D" id="3.90.740.10">
    <property type="entry name" value="Valyl/Leucyl/Isoleucyl-tRNA synthetase, editing domain"/>
    <property type="match status" value="1"/>
</dbReference>
<dbReference type="PANTHER" id="PTHR45794">
    <property type="entry name" value="LEUCYL-TRNA SYNTHETASE"/>
    <property type="match status" value="1"/>
</dbReference>
<dbReference type="InterPro" id="IPR013155">
    <property type="entry name" value="M/V/L/I-tRNA-synth_anticd-bd"/>
</dbReference>
<dbReference type="EC" id="6.1.1.4" evidence="2 8"/>
<name>A0A7C7ZEZ1_9ARCH</name>
<evidence type="ECO:0000256" key="6">
    <source>
        <dbReference type="ARBA" id="ARBA00022917"/>
    </source>
</evidence>
<dbReference type="GO" id="GO:0006429">
    <property type="term" value="P:leucyl-tRNA aminoacylation"/>
    <property type="evidence" value="ECO:0007669"/>
    <property type="project" value="UniProtKB-UniRule"/>
</dbReference>
<dbReference type="PANTHER" id="PTHR45794:SF1">
    <property type="entry name" value="LEUCINE--TRNA LIGASE, CYTOPLASMIC"/>
    <property type="match status" value="1"/>
</dbReference>
<evidence type="ECO:0000313" key="12">
    <source>
        <dbReference type="EMBL" id="HIG63477.1"/>
    </source>
</evidence>
<dbReference type="InterPro" id="IPR009008">
    <property type="entry name" value="Val/Leu/Ile-tRNA-synth_edit"/>
</dbReference>
<keyword evidence="5 9" id="KW-0067">ATP-binding</keyword>
<keyword evidence="6 9" id="KW-0648">Protein biosynthesis</keyword>
<evidence type="ECO:0000313" key="13">
    <source>
        <dbReference type="Proteomes" id="UP000589516"/>
    </source>
</evidence>
<keyword evidence="7 9" id="KW-0030">Aminoacyl-tRNA synthetase</keyword>
<evidence type="ECO:0000256" key="8">
    <source>
        <dbReference type="NCBIfam" id="TIGR00395"/>
    </source>
</evidence>
<comment type="caution">
    <text evidence="12">The sequence shown here is derived from an EMBL/GenBank/DDBJ whole genome shotgun (WGS) entry which is preliminary data.</text>
</comment>
<feature type="domain" description="Methionyl/Valyl/Leucyl/Isoleucyl-tRNA synthetase anticodon-binding" evidence="11">
    <location>
        <begin position="779"/>
        <end position="881"/>
    </location>
</feature>
<feature type="domain" description="Aminoacyl-tRNA synthetase class Ia" evidence="10">
    <location>
        <begin position="90"/>
        <end position="589"/>
    </location>
</feature>
<dbReference type="Gene3D" id="1.10.10.720">
    <property type="entry name" value="leucyl-tRNA synthetase"/>
    <property type="match status" value="1"/>
</dbReference>
<dbReference type="InterPro" id="IPR014729">
    <property type="entry name" value="Rossmann-like_a/b/a_fold"/>
</dbReference>
<keyword evidence="4 9" id="KW-0547">Nucleotide-binding</keyword>
<dbReference type="NCBIfam" id="NF008957">
    <property type="entry name" value="PRK12300.1"/>
    <property type="match status" value="1"/>
</dbReference>
<dbReference type="InterPro" id="IPR004493">
    <property type="entry name" value="Leu-tRNA-synth_Ia_arc/euk"/>
</dbReference>
<dbReference type="Proteomes" id="UP000589516">
    <property type="component" value="Unassembled WGS sequence"/>
</dbReference>
<sequence>MGNLTQLLEVIQFDDSAAAYQLDFHRVQPQRVDILDAVADGASLARKRYPCRPEANHNSARKPGFYFTCWPFYNGAPTAAAVSVPKREAKWQQRWDAARLFEAEPDPEHEKYFVTFPYPYVNGYPHLGHGFTLLRAEMMARYQRMRGRNVLWPFAFHCTGTPIAAAAQRVAEREPGQLRALEQMGITGALAESLAEPQAWFEHFPERFQQDLQSLGLAVDWRRSFITTDQNPAYDAFIRWQFNRLREGDYLRKGSFPVVWCPERETVVGDHDRISGEGETPQEYCLLKFRGDAGMLVAATLRPETVFGQTNLWVDGSGTYARARVDGEEWICSQQMPAKLRLQGHEVEEFGTIAGRELIGQSFAAPGVDRELMVLPADFCDAAIGSGIVTSVPSDAPDDWQGLADLQDSAALCEQWGLNHKYIKEIEPLAIIDSGEFGTVPAPALCQQMGVRDQHDRARLEKAKQQLYLHSFQHGTMLDSVGMGCAGLPVDAAREKVRAALIASSDAARYYELTGPARSRWLTDCTVKIVEDQWFLKYDDETWTARTREALGAMTIFPRKARAQFEYVLGWLRDWACAREQGLGTRLPWDEKWVIESLSDSTIYMAYYTVAHHVNSLPAAKLGEELFEALFGDGDPAAVPGVDAKQVAEWRAEFEYWYPYDLRVSGKDLIQNHLSFSLFNHTAVFSREKWPRGFAVNGWVLVDGEKMSKSRGNFYTIRQLIDRYGADATRLTLCNSGEGLDDPNWEASFADTAGRKLERWLRFVTANAGSGRDELHPSDDWFAAMLSQAAHDARCACDRMRFRTAMRRLFFELPRHYRWYLRRCGTPRRDLLHDYLSTVTRGLAPIVPHLSEEAWELLGGDGFASEASYPDGEPAPATLLRGEALVQHTHADIEAILKVARIESPQAITLLVAPDWKWQAVGLAAELADKRGRVDMQPLMKAAMAALPAAARKEAAAFLKRWVMQEIPALGPGWAARYAEQLDEAVVLEQASNFLAATFGCEVAVAPAGDATGGAAGKARQAAPLRPAIFVK</sequence>
<dbReference type="Gene3D" id="3.30.2320.20">
    <property type="entry name" value="Class I aminoacyl-tRNA synthetases (RS)"/>
    <property type="match status" value="1"/>
</dbReference>
<dbReference type="EMBL" id="DUAV01000022">
    <property type="protein sequence ID" value="HIG63477.1"/>
    <property type="molecule type" value="Genomic_DNA"/>
</dbReference>
<comment type="similarity">
    <text evidence="1 9">Belongs to the class-I aminoacyl-tRNA synthetase family.</text>
</comment>
<proteinExistence type="inferred from homology"/>
<dbReference type="InterPro" id="IPR001412">
    <property type="entry name" value="aa-tRNA-synth_I_CS"/>
</dbReference>
<gene>
    <name evidence="12" type="primary">leuS</name>
    <name evidence="12" type="ORF">EYQ16_03030</name>
</gene>
<protein>
    <recommendedName>
        <fullName evidence="2 8">Leucine--tRNA ligase</fullName>
        <ecNumber evidence="2 8">6.1.1.4</ecNumber>
    </recommendedName>
</protein>
<dbReference type="GO" id="GO:0004823">
    <property type="term" value="F:leucine-tRNA ligase activity"/>
    <property type="evidence" value="ECO:0007669"/>
    <property type="project" value="UniProtKB-UniRule"/>
</dbReference>
<evidence type="ECO:0000256" key="4">
    <source>
        <dbReference type="ARBA" id="ARBA00022741"/>
    </source>
</evidence>
<dbReference type="Pfam" id="PF00133">
    <property type="entry name" value="tRNA-synt_1"/>
    <property type="match status" value="2"/>
</dbReference>
<dbReference type="NCBIfam" id="TIGR00395">
    <property type="entry name" value="leuS_arch"/>
    <property type="match status" value="1"/>
</dbReference>
<evidence type="ECO:0000256" key="1">
    <source>
        <dbReference type="ARBA" id="ARBA00005594"/>
    </source>
</evidence>
<dbReference type="SUPFAM" id="SSF50677">
    <property type="entry name" value="ValRS/IleRS/LeuRS editing domain"/>
    <property type="match status" value="1"/>
</dbReference>
<keyword evidence="3 9" id="KW-0436">Ligase</keyword>
<evidence type="ECO:0000256" key="9">
    <source>
        <dbReference type="RuleBase" id="RU363035"/>
    </source>
</evidence>
<dbReference type="Gene3D" id="1.10.730.10">
    <property type="entry name" value="Isoleucyl-tRNA Synthetase, Domain 1"/>
    <property type="match status" value="1"/>
</dbReference>
<dbReference type="Gene3D" id="3.40.50.620">
    <property type="entry name" value="HUPs"/>
    <property type="match status" value="1"/>
</dbReference>
<dbReference type="AlphaFoldDB" id="A0A7C7ZEZ1"/>
<evidence type="ECO:0000256" key="5">
    <source>
        <dbReference type="ARBA" id="ARBA00022840"/>
    </source>
</evidence>
<evidence type="ECO:0000256" key="3">
    <source>
        <dbReference type="ARBA" id="ARBA00022598"/>
    </source>
</evidence>
<dbReference type="GO" id="GO:0005524">
    <property type="term" value="F:ATP binding"/>
    <property type="evidence" value="ECO:0007669"/>
    <property type="project" value="UniProtKB-KW"/>
</dbReference>
<dbReference type="PROSITE" id="PS00178">
    <property type="entry name" value="AA_TRNA_LIGASE_I"/>
    <property type="match status" value="1"/>
</dbReference>
<dbReference type="SUPFAM" id="SSF47323">
    <property type="entry name" value="Anticodon-binding domain of a subclass of class I aminoacyl-tRNA synthetases"/>
    <property type="match status" value="1"/>
</dbReference>
<evidence type="ECO:0000259" key="11">
    <source>
        <dbReference type="Pfam" id="PF08264"/>
    </source>
</evidence>
<reference evidence="13" key="1">
    <citation type="journal article" date="2019" name="bioRxiv">
        <title>Genome diversification in globally distributed novel marine Proteobacteria is linked to environmental adaptation.</title>
        <authorList>
            <person name="Zhou Z."/>
            <person name="Tran P.Q."/>
            <person name="Kieft K."/>
            <person name="Anantharaman K."/>
        </authorList>
    </citation>
    <scope>NUCLEOTIDE SEQUENCE [LARGE SCALE GENOMIC DNA]</scope>
</reference>
<dbReference type="GO" id="GO:0002161">
    <property type="term" value="F:aminoacyl-tRNA deacylase activity"/>
    <property type="evidence" value="ECO:0007669"/>
    <property type="project" value="InterPro"/>
</dbReference>
<dbReference type="InterPro" id="IPR002300">
    <property type="entry name" value="aa-tRNA-synth_Ia"/>
</dbReference>
<evidence type="ECO:0000259" key="10">
    <source>
        <dbReference type="Pfam" id="PF00133"/>
    </source>
</evidence>
<feature type="domain" description="Aminoacyl-tRNA synthetase class Ia" evidence="10">
    <location>
        <begin position="651"/>
        <end position="739"/>
    </location>
</feature>